<dbReference type="AlphaFoldDB" id="A0AAN9XUB8"/>
<dbReference type="PANTHER" id="PTHR35758">
    <property type="entry name" value="TRANSMEMBRANE PROTEIN"/>
    <property type="match status" value="1"/>
</dbReference>
<evidence type="ECO:0000313" key="3">
    <source>
        <dbReference type="Proteomes" id="UP001386955"/>
    </source>
</evidence>
<feature type="transmembrane region" description="Helical" evidence="1">
    <location>
        <begin position="86"/>
        <end position="107"/>
    </location>
</feature>
<reference evidence="2 3" key="1">
    <citation type="submission" date="2024-01" db="EMBL/GenBank/DDBJ databases">
        <title>The genomes of 5 underutilized Papilionoideae crops provide insights into root nodulation and disease resistanc.</title>
        <authorList>
            <person name="Jiang F."/>
        </authorList>
    </citation>
    <scope>NUCLEOTIDE SEQUENCE [LARGE SCALE GENOMIC DNA]</scope>
    <source>
        <strain evidence="2">DUOXIRENSHENG_FW03</strain>
        <tissue evidence="2">Leaves</tissue>
    </source>
</reference>
<dbReference type="Proteomes" id="UP001386955">
    <property type="component" value="Unassembled WGS sequence"/>
</dbReference>
<gene>
    <name evidence="2" type="ORF">VNO78_00751</name>
</gene>
<protein>
    <recommendedName>
        <fullName evidence="4">Transmembrane protein</fullName>
    </recommendedName>
</protein>
<sequence>MEVGVGGCRRGSRYSSYERLAAIALVILGVASPLYIDRKAECELEEEEQPVNVHVWLPFLLFLLILGMALSAFVDGSFAAFDRYWIHRVFGSSAGILTILTLLFLILNFKSSL</sequence>
<comment type="caution">
    <text evidence="2">The sequence shown here is derived from an EMBL/GenBank/DDBJ whole genome shotgun (WGS) entry which is preliminary data.</text>
</comment>
<dbReference type="EMBL" id="JAYMYS010000001">
    <property type="protein sequence ID" value="KAK7410176.1"/>
    <property type="molecule type" value="Genomic_DNA"/>
</dbReference>
<keyword evidence="1" id="KW-0812">Transmembrane</keyword>
<evidence type="ECO:0000313" key="2">
    <source>
        <dbReference type="EMBL" id="KAK7410176.1"/>
    </source>
</evidence>
<dbReference type="PANTHER" id="PTHR35758:SF3">
    <property type="entry name" value="PROTEIN, PUTATIVE-RELATED"/>
    <property type="match status" value="1"/>
</dbReference>
<accession>A0AAN9XUB8</accession>
<keyword evidence="1" id="KW-1133">Transmembrane helix</keyword>
<feature type="transmembrane region" description="Helical" evidence="1">
    <location>
        <begin position="56"/>
        <end position="74"/>
    </location>
</feature>
<organism evidence="2 3">
    <name type="scientific">Psophocarpus tetragonolobus</name>
    <name type="common">Winged bean</name>
    <name type="synonym">Dolichos tetragonolobus</name>
    <dbReference type="NCBI Taxonomy" id="3891"/>
    <lineage>
        <taxon>Eukaryota</taxon>
        <taxon>Viridiplantae</taxon>
        <taxon>Streptophyta</taxon>
        <taxon>Embryophyta</taxon>
        <taxon>Tracheophyta</taxon>
        <taxon>Spermatophyta</taxon>
        <taxon>Magnoliopsida</taxon>
        <taxon>eudicotyledons</taxon>
        <taxon>Gunneridae</taxon>
        <taxon>Pentapetalae</taxon>
        <taxon>rosids</taxon>
        <taxon>fabids</taxon>
        <taxon>Fabales</taxon>
        <taxon>Fabaceae</taxon>
        <taxon>Papilionoideae</taxon>
        <taxon>50 kb inversion clade</taxon>
        <taxon>NPAAA clade</taxon>
        <taxon>indigoferoid/millettioid clade</taxon>
        <taxon>Phaseoleae</taxon>
        <taxon>Psophocarpus</taxon>
    </lineage>
</organism>
<name>A0AAN9XUB8_PSOTE</name>
<keyword evidence="3" id="KW-1185">Reference proteome</keyword>
<evidence type="ECO:0000256" key="1">
    <source>
        <dbReference type="SAM" id="Phobius"/>
    </source>
</evidence>
<proteinExistence type="predicted"/>
<evidence type="ECO:0008006" key="4">
    <source>
        <dbReference type="Google" id="ProtNLM"/>
    </source>
</evidence>
<keyword evidence="1" id="KW-0472">Membrane</keyword>
<feature type="transmembrane region" description="Helical" evidence="1">
    <location>
        <begin position="20"/>
        <end position="36"/>
    </location>
</feature>